<gene>
    <name evidence="6" type="ORF">BON30_24240</name>
</gene>
<dbReference type="STRING" id="83449.BON30_24240"/>
<dbReference type="PROSITE" id="PS50011">
    <property type="entry name" value="PROTEIN_KINASE_DOM"/>
    <property type="match status" value="1"/>
</dbReference>
<evidence type="ECO:0000313" key="6">
    <source>
        <dbReference type="EMBL" id="OJH38253.1"/>
    </source>
</evidence>
<evidence type="ECO:0000256" key="3">
    <source>
        <dbReference type="ARBA" id="ARBA00022777"/>
    </source>
</evidence>
<dbReference type="EMBL" id="MPIN01000006">
    <property type="protein sequence ID" value="OJH38253.1"/>
    <property type="molecule type" value="Genomic_DNA"/>
</dbReference>
<reference evidence="6 7" key="2">
    <citation type="submission" date="2016-12" db="EMBL/GenBank/DDBJ databases">
        <title>Draft Genome Sequence of Cystobacter ferrugineus Strain Cbfe23.</title>
        <authorList>
            <person name="Akbar S."/>
            <person name="Dowd S.E."/>
            <person name="Stevens D.C."/>
        </authorList>
    </citation>
    <scope>NUCLEOTIDE SEQUENCE [LARGE SCALE GENOMIC DNA]</scope>
    <source>
        <strain evidence="6 7">Cbfe23</strain>
    </source>
</reference>
<dbReference type="InterPro" id="IPR000719">
    <property type="entry name" value="Prot_kinase_dom"/>
</dbReference>
<dbReference type="PANTHER" id="PTHR43289:SF6">
    <property type="entry name" value="SERINE_THREONINE-PROTEIN KINASE NEKL-3"/>
    <property type="match status" value="1"/>
</dbReference>
<sequence length="386" mass="42896">MSRSSRGPAARLTFESGGYRYSALRHLVTHPQYDTLLLASRQHAEGGPVKLVELKPVVLEAGREGLERVLEEVRLARFLRHPNIAAVYGYAVRNELPYIAMEHLRGCYLLTAMDAAVAVGRRLSPAFAAYVAAEAADALDYAHRAVDEAGRPLHLVHRAVGPMRIRLGRNGRVQVTNFGAAYSELLGRIRSPDGLLRGDPSYIAPEILLGFLRPEPGQRDVLTPRNLDGRADIFSVGLVLMEMLLASYPLDPPDSLWRDVKRRFPAEVRSEVPTFIKLETLADRVLHFGPEEVQRMSEEVPTPLRQIVSKALSPNPDERYQTAGELRDELRAYLRGLLQPYGAEDAEEELAEILKEASDLDKLAAHAGVERGVLPVPPDIDTDDFH</sequence>
<dbReference type="InterPro" id="IPR011009">
    <property type="entry name" value="Kinase-like_dom_sf"/>
</dbReference>
<dbReference type="RefSeq" id="WP_071900759.1">
    <property type="nucleotide sequence ID" value="NZ_MPIN01000006.1"/>
</dbReference>
<keyword evidence="4" id="KW-0067">ATP-binding</keyword>
<dbReference type="AlphaFoldDB" id="A0A1L9B7S5"/>
<proteinExistence type="predicted"/>
<evidence type="ECO:0000256" key="2">
    <source>
        <dbReference type="ARBA" id="ARBA00022741"/>
    </source>
</evidence>
<evidence type="ECO:0000256" key="4">
    <source>
        <dbReference type="ARBA" id="ARBA00022840"/>
    </source>
</evidence>
<evidence type="ECO:0000313" key="7">
    <source>
        <dbReference type="Proteomes" id="UP000182229"/>
    </source>
</evidence>
<evidence type="ECO:0000256" key="1">
    <source>
        <dbReference type="ARBA" id="ARBA00022679"/>
    </source>
</evidence>
<keyword evidence="3" id="KW-0418">Kinase</keyword>
<protein>
    <recommendedName>
        <fullName evidence="5">Protein kinase domain-containing protein</fullName>
    </recommendedName>
</protein>
<keyword evidence="1" id="KW-0808">Transferase</keyword>
<dbReference type="Pfam" id="PF00069">
    <property type="entry name" value="Pkinase"/>
    <property type="match status" value="1"/>
</dbReference>
<organism evidence="6 7">
    <name type="scientific">Cystobacter ferrugineus</name>
    <dbReference type="NCBI Taxonomy" id="83449"/>
    <lineage>
        <taxon>Bacteria</taxon>
        <taxon>Pseudomonadati</taxon>
        <taxon>Myxococcota</taxon>
        <taxon>Myxococcia</taxon>
        <taxon>Myxococcales</taxon>
        <taxon>Cystobacterineae</taxon>
        <taxon>Archangiaceae</taxon>
        <taxon>Cystobacter</taxon>
    </lineage>
</organism>
<dbReference type="Gene3D" id="3.30.200.20">
    <property type="entry name" value="Phosphorylase Kinase, domain 1"/>
    <property type="match status" value="1"/>
</dbReference>
<dbReference type="GO" id="GO:0004674">
    <property type="term" value="F:protein serine/threonine kinase activity"/>
    <property type="evidence" value="ECO:0007669"/>
    <property type="project" value="TreeGrafter"/>
</dbReference>
<feature type="domain" description="Protein kinase" evidence="5">
    <location>
        <begin position="1"/>
        <end position="334"/>
    </location>
</feature>
<dbReference type="SUPFAM" id="SSF56112">
    <property type="entry name" value="Protein kinase-like (PK-like)"/>
    <property type="match status" value="1"/>
</dbReference>
<dbReference type="Gene3D" id="1.10.510.10">
    <property type="entry name" value="Transferase(Phosphotransferase) domain 1"/>
    <property type="match status" value="1"/>
</dbReference>
<reference evidence="7" key="1">
    <citation type="submission" date="2016-11" db="EMBL/GenBank/DDBJ databases">
        <authorList>
            <person name="Shukria A."/>
            <person name="Stevens D.C."/>
        </authorList>
    </citation>
    <scope>NUCLEOTIDE SEQUENCE [LARGE SCALE GENOMIC DNA]</scope>
    <source>
        <strain evidence="7">Cbfe23</strain>
    </source>
</reference>
<accession>A0A1L9B7S5</accession>
<keyword evidence="2" id="KW-0547">Nucleotide-binding</keyword>
<keyword evidence="7" id="KW-1185">Reference proteome</keyword>
<name>A0A1L9B7S5_9BACT</name>
<dbReference type="Proteomes" id="UP000182229">
    <property type="component" value="Unassembled WGS sequence"/>
</dbReference>
<dbReference type="SMART" id="SM00220">
    <property type="entry name" value="S_TKc"/>
    <property type="match status" value="1"/>
</dbReference>
<dbReference type="OrthoDB" id="5521996at2"/>
<comment type="caution">
    <text evidence="6">The sequence shown here is derived from an EMBL/GenBank/DDBJ whole genome shotgun (WGS) entry which is preliminary data.</text>
</comment>
<evidence type="ECO:0000259" key="5">
    <source>
        <dbReference type="PROSITE" id="PS50011"/>
    </source>
</evidence>
<dbReference type="GO" id="GO:0005524">
    <property type="term" value="F:ATP binding"/>
    <property type="evidence" value="ECO:0007669"/>
    <property type="project" value="UniProtKB-KW"/>
</dbReference>
<dbReference type="PANTHER" id="PTHR43289">
    <property type="entry name" value="MITOGEN-ACTIVATED PROTEIN KINASE KINASE KINASE 20-RELATED"/>
    <property type="match status" value="1"/>
</dbReference>